<comment type="caution">
    <text evidence="1">The sequence shown here is derived from an EMBL/GenBank/DDBJ whole genome shotgun (WGS) entry which is preliminary data.</text>
</comment>
<dbReference type="Proteomes" id="UP000480410">
    <property type="component" value="Unassembled WGS sequence"/>
</dbReference>
<dbReference type="AlphaFoldDB" id="A0A6M0CXI8"/>
<gene>
    <name evidence="1" type="ORF">G3435_24360</name>
</gene>
<organism evidence="1 2">
    <name type="scientific">Pseudomonas brassicae</name>
    <dbReference type="NCBI Taxonomy" id="2708063"/>
    <lineage>
        <taxon>Bacteria</taxon>
        <taxon>Pseudomonadati</taxon>
        <taxon>Pseudomonadota</taxon>
        <taxon>Gammaproteobacteria</taxon>
        <taxon>Pseudomonadales</taxon>
        <taxon>Pseudomonadaceae</taxon>
        <taxon>Pseudomonas</taxon>
    </lineage>
</organism>
<reference evidence="1 2" key="1">
    <citation type="submission" date="2020-02" db="EMBL/GenBank/DDBJ databases">
        <title>Broccoli isolated Pseudomonas sp.</title>
        <authorList>
            <person name="Fujikawa T."/>
            <person name="Sawada H."/>
        </authorList>
    </citation>
    <scope>NUCLEOTIDE SEQUENCE [LARGE SCALE GENOMIC DNA]</scope>
    <source>
        <strain evidence="1 2">MAFF212428</strain>
    </source>
</reference>
<feature type="non-terminal residue" evidence="1">
    <location>
        <position position="55"/>
    </location>
</feature>
<evidence type="ECO:0000313" key="2">
    <source>
        <dbReference type="Proteomes" id="UP000480410"/>
    </source>
</evidence>
<name>A0A6M0CXI8_9PSED</name>
<protein>
    <submittedName>
        <fullName evidence="1">Uncharacterized protein</fullName>
    </submittedName>
</protein>
<proteinExistence type="predicted"/>
<sequence>MHKKNRPLYLGLLAGVLLMGVGAAYESLWCDPRAPIGASAEPEGAHRLSRDGVTV</sequence>
<accession>A0A6M0CXI8</accession>
<dbReference type="EMBL" id="JAAHBV010000705">
    <property type="protein sequence ID" value="NER62246.1"/>
    <property type="molecule type" value="Genomic_DNA"/>
</dbReference>
<evidence type="ECO:0000313" key="1">
    <source>
        <dbReference type="EMBL" id="NER62246.1"/>
    </source>
</evidence>